<evidence type="ECO:0000313" key="3">
    <source>
        <dbReference type="Proteomes" id="UP001431209"/>
    </source>
</evidence>
<organism evidence="2 3">
    <name type="scientific">Acrasis kona</name>
    <dbReference type="NCBI Taxonomy" id="1008807"/>
    <lineage>
        <taxon>Eukaryota</taxon>
        <taxon>Discoba</taxon>
        <taxon>Heterolobosea</taxon>
        <taxon>Tetramitia</taxon>
        <taxon>Eutetramitia</taxon>
        <taxon>Acrasidae</taxon>
        <taxon>Acrasis</taxon>
    </lineage>
</organism>
<reference evidence="2 3" key="1">
    <citation type="submission" date="2024-03" db="EMBL/GenBank/DDBJ databases">
        <title>The Acrasis kona genome and developmental transcriptomes reveal deep origins of eukaryotic multicellular pathways.</title>
        <authorList>
            <person name="Sheikh S."/>
            <person name="Fu C.-J."/>
            <person name="Brown M.W."/>
            <person name="Baldauf S.L."/>
        </authorList>
    </citation>
    <scope>NUCLEOTIDE SEQUENCE [LARGE SCALE GENOMIC DNA]</scope>
    <source>
        <strain evidence="2 3">ATCC MYA-3509</strain>
    </source>
</reference>
<dbReference type="Gene3D" id="3.30.300.90">
    <property type="entry name" value="BolA-like"/>
    <property type="match status" value="1"/>
</dbReference>
<dbReference type="EMBL" id="JAOPGA020000739">
    <property type="protein sequence ID" value="KAL0481228.1"/>
    <property type="molecule type" value="Genomic_DNA"/>
</dbReference>
<keyword evidence="3" id="KW-1185">Reference proteome</keyword>
<comment type="similarity">
    <text evidence="1">Belongs to the BolA/IbaG family.</text>
</comment>
<dbReference type="GO" id="GO:0005759">
    <property type="term" value="C:mitochondrial matrix"/>
    <property type="evidence" value="ECO:0007669"/>
    <property type="project" value="TreeGrafter"/>
</dbReference>
<dbReference type="Pfam" id="PF01722">
    <property type="entry name" value="BolA"/>
    <property type="match status" value="1"/>
</dbReference>
<evidence type="ECO:0000313" key="2">
    <source>
        <dbReference type="EMBL" id="KAL0481228.1"/>
    </source>
</evidence>
<evidence type="ECO:0000256" key="1">
    <source>
        <dbReference type="RuleBase" id="RU003860"/>
    </source>
</evidence>
<dbReference type="SUPFAM" id="SSF82657">
    <property type="entry name" value="BolA-like"/>
    <property type="match status" value="1"/>
</dbReference>
<dbReference type="PANTHER" id="PTHR46230:SF7">
    <property type="entry name" value="BOLA-LIKE PROTEIN 1"/>
    <property type="match status" value="1"/>
</dbReference>
<dbReference type="GO" id="GO:0044572">
    <property type="term" value="P:[4Fe-4S] cluster assembly"/>
    <property type="evidence" value="ECO:0007669"/>
    <property type="project" value="TreeGrafter"/>
</dbReference>
<comment type="caution">
    <text evidence="2">The sequence shown here is derived from an EMBL/GenBank/DDBJ whole genome shotgun (WGS) entry which is preliminary data.</text>
</comment>
<dbReference type="PIRSF" id="PIRSF003113">
    <property type="entry name" value="BolA"/>
    <property type="match status" value="1"/>
</dbReference>
<proteinExistence type="inferred from homology"/>
<dbReference type="Proteomes" id="UP001431209">
    <property type="component" value="Unassembled WGS sequence"/>
</dbReference>
<gene>
    <name evidence="2" type="ORF">AKO1_012820</name>
</gene>
<dbReference type="PANTHER" id="PTHR46230">
    <property type="match status" value="1"/>
</dbReference>
<dbReference type="AlphaFoldDB" id="A0AAW2YW80"/>
<dbReference type="InterPro" id="IPR036065">
    <property type="entry name" value="BolA-like_sf"/>
</dbReference>
<protein>
    <submittedName>
        <fullName evidence="2">UV-induced protein uvi31</fullName>
    </submittedName>
</protein>
<dbReference type="InterPro" id="IPR002634">
    <property type="entry name" value="BolA"/>
</dbReference>
<name>A0AAW2YW80_9EUKA</name>
<accession>A0AAW2YW80</accession>
<sequence length="98" mass="11025">MMNGARYIAIQKKLTDALQPTVLNLYDDSHLHAHHSAMRGTGAVETHFRLEIVSDQFEGKSLLQRHRAVNSILSDEFSQGLHALQITKAKTQTELDKT</sequence>